<dbReference type="eggNOG" id="ENOG502ZBRT">
    <property type="taxonomic scope" value="Bacteria"/>
</dbReference>
<keyword evidence="1" id="KW-1133">Transmembrane helix</keyword>
<feature type="transmembrane region" description="Helical" evidence="1">
    <location>
        <begin position="25"/>
        <end position="46"/>
    </location>
</feature>
<gene>
    <name evidence="2" type="ordered locus">Tlie_0844</name>
</gene>
<dbReference type="HOGENOM" id="CLU_090669_0_0_0"/>
<reference evidence="3" key="1">
    <citation type="submission" date="2011-10" db="EMBL/GenBank/DDBJ databases">
        <title>The complete genome of chromosome of Thermovirga lienii DSM 17291.</title>
        <authorList>
            <consortium name="US DOE Joint Genome Institute (JGI-PGF)"/>
            <person name="Lucas S."/>
            <person name="Copeland A."/>
            <person name="Lapidus A."/>
            <person name="Glavina del Rio T."/>
            <person name="Dalin E."/>
            <person name="Tice H."/>
            <person name="Bruce D."/>
            <person name="Goodwin L."/>
            <person name="Pitluck S."/>
            <person name="Peters L."/>
            <person name="Mikhailova N."/>
            <person name="Saunders E."/>
            <person name="Kyrpides N."/>
            <person name="Mavromatis K."/>
            <person name="Ivanova N."/>
            <person name="Last F.I."/>
            <person name="Brettin T."/>
            <person name="Detter J.C."/>
            <person name="Han C."/>
            <person name="Larimer F."/>
            <person name="Land M."/>
            <person name="Hauser L."/>
            <person name="Markowitz V."/>
            <person name="Cheng J.-F."/>
            <person name="Hugenholtz P."/>
            <person name="Woyke T."/>
            <person name="Wu D."/>
            <person name="Spring S."/>
            <person name="Schroeder M."/>
            <person name="Brambilla E.-M."/>
            <person name="Klenk H.-P."/>
            <person name="Eisen J.A."/>
        </authorList>
    </citation>
    <scope>NUCLEOTIDE SEQUENCE [LARGE SCALE GENOMIC DNA]</scope>
    <source>
        <strain evidence="3">ATCC BAA-1197 / DSM 17291 / Cas60314</strain>
    </source>
</reference>
<keyword evidence="1" id="KW-0472">Membrane</keyword>
<proteinExistence type="predicted"/>
<accession>G7V9M7</accession>
<keyword evidence="1" id="KW-0812">Transmembrane</keyword>
<dbReference type="Pfam" id="PF19928">
    <property type="entry name" value="DUF6391"/>
    <property type="match status" value="1"/>
</dbReference>
<sequence>MPLLILAILFLFVMPWLGILFLAFSLLLLVLIPLGFAAKSLVWLFIGPRELLRVMVNKKVRKNHALEHATINVIEERYGIDMLSGISTEEGFSVNGPVSPELALTAASEALSRLKKGEKELAIHARCGTTIVVVNTLSSLVFILALIATDTLGLATVLLAILVAWILGPYISRYAQAYITTLAEVDDLVITGAEIKPREVRIWGMRVLVPGEIFIRTRTLDEPLKVEVLD</sequence>
<feature type="transmembrane region" description="Helical" evidence="1">
    <location>
        <begin position="153"/>
        <end position="171"/>
    </location>
</feature>
<dbReference type="STRING" id="580340.Tlie_0844"/>
<name>G7V9M7_THELD</name>
<keyword evidence="3" id="KW-1185">Reference proteome</keyword>
<evidence type="ECO:0000313" key="2">
    <source>
        <dbReference type="EMBL" id="AER66577.1"/>
    </source>
</evidence>
<reference evidence="2 3" key="2">
    <citation type="journal article" date="2012" name="Stand. Genomic Sci.">
        <title>Genome sequence of the moderately thermophilic, amino-acid-degrading and sulfur-reducing bacterium Thermovirga lienii type strain (Cas60314(T)).</title>
        <authorList>
            <person name="Goker M."/>
            <person name="Saunders E."/>
            <person name="Lapidus A."/>
            <person name="Nolan M."/>
            <person name="Lucas S."/>
            <person name="Hammon N."/>
            <person name="Deshpande S."/>
            <person name="Cheng J.F."/>
            <person name="Han C."/>
            <person name="Tapia R."/>
            <person name="Goodwin L.A."/>
            <person name="Pitluck S."/>
            <person name="Liolios K."/>
            <person name="Mavromatis K."/>
            <person name="Pagani I."/>
            <person name="Ivanova N."/>
            <person name="Mikhailova N."/>
            <person name="Pati A."/>
            <person name="Chen A."/>
            <person name="Palaniappan K."/>
            <person name="Land M."/>
            <person name="Chang Y.J."/>
            <person name="Jeffries C.D."/>
            <person name="Brambilla E.M."/>
            <person name="Rohde M."/>
            <person name="Spring S."/>
            <person name="Detter J.C."/>
            <person name="Woyke T."/>
            <person name="Bristow J."/>
            <person name="Eisen J.A."/>
            <person name="Markowitz V."/>
            <person name="Hugenholtz P."/>
            <person name="Kyrpides N.C."/>
            <person name="Klenk H.P."/>
        </authorList>
    </citation>
    <scope>NUCLEOTIDE SEQUENCE [LARGE SCALE GENOMIC DNA]</scope>
    <source>
        <strain evidence="3">ATCC BAA-1197 / DSM 17291 / Cas60314</strain>
    </source>
</reference>
<evidence type="ECO:0000313" key="3">
    <source>
        <dbReference type="Proteomes" id="UP000005868"/>
    </source>
</evidence>
<organism evidence="2 3">
    <name type="scientific">Thermovirga lienii (strain ATCC BAA-1197 / DSM 17291 / Cas60314)</name>
    <dbReference type="NCBI Taxonomy" id="580340"/>
    <lineage>
        <taxon>Bacteria</taxon>
        <taxon>Thermotogati</taxon>
        <taxon>Synergistota</taxon>
        <taxon>Synergistia</taxon>
        <taxon>Synergistales</taxon>
        <taxon>Thermovirgaceae</taxon>
        <taxon>Thermovirga</taxon>
    </lineage>
</organism>
<feature type="transmembrane region" description="Helical" evidence="1">
    <location>
        <begin position="123"/>
        <end position="147"/>
    </location>
</feature>
<dbReference type="Proteomes" id="UP000005868">
    <property type="component" value="Chromosome"/>
</dbReference>
<dbReference type="EMBL" id="CP003096">
    <property type="protein sequence ID" value="AER66577.1"/>
    <property type="molecule type" value="Genomic_DNA"/>
</dbReference>
<dbReference type="AlphaFoldDB" id="G7V9M7"/>
<dbReference type="OrthoDB" id="162726at2"/>
<protein>
    <submittedName>
        <fullName evidence="2">Uncharacterized protein</fullName>
    </submittedName>
</protein>
<evidence type="ECO:0000256" key="1">
    <source>
        <dbReference type="SAM" id="Phobius"/>
    </source>
</evidence>
<dbReference type="KEGG" id="tli:Tlie_0844"/>